<accession>A0A8K0HPC6</accession>
<gene>
    <name evidence="16" type="ORF">FNV43_RR00330</name>
</gene>
<evidence type="ECO:0000256" key="2">
    <source>
        <dbReference type="ARBA" id="ARBA00012513"/>
    </source>
</evidence>
<dbReference type="PROSITE" id="PS50011">
    <property type="entry name" value="PROTEIN_KINASE_DOM"/>
    <property type="match status" value="1"/>
</dbReference>
<dbReference type="InterPro" id="IPR051420">
    <property type="entry name" value="Ser_Thr_Kinases_DiverseReg"/>
</dbReference>
<keyword evidence="12" id="KW-0472">Membrane</keyword>
<dbReference type="FunFam" id="3.80.10.10:FF:000221">
    <property type="entry name" value="Leucine-rich repeat receptor-like protein kinase PXL1"/>
    <property type="match status" value="1"/>
</dbReference>
<dbReference type="InterPro" id="IPR001611">
    <property type="entry name" value="Leu-rich_rpt"/>
</dbReference>
<evidence type="ECO:0000256" key="7">
    <source>
        <dbReference type="ARBA" id="ARBA00022737"/>
    </source>
</evidence>
<evidence type="ECO:0000256" key="4">
    <source>
        <dbReference type="ARBA" id="ARBA00022614"/>
    </source>
</evidence>
<evidence type="ECO:0000256" key="11">
    <source>
        <dbReference type="ARBA" id="ARBA00022989"/>
    </source>
</evidence>
<proteinExistence type="predicted"/>
<keyword evidence="3" id="KW-0723">Serine/threonine-protein kinase</keyword>
<evidence type="ECO:0000256" key="14">
    <source>
        <dbReference type="ARBA" id="ARBA00048679"/>
    </source>
</evidence>
<comment type="caution">
    <text evidence="16">The sequence shown here is derived from an EMBL/GenBank/DDBJ whole genome shotgun (WGS) entry which is preliminary data.</text>
</comment>
<name>A0A8K0HPC6_9ROSA</name>
<evidence type="ECO:0000259" key="15">
    <source>
        <dbReference type="PROSITE" id="PS50011"/>
    </source>
</evidence>
<dbReference type="Pfam" id="PF00069">
    <property type="entry name" value="Pkinase"/>
    <property type="match status" value="1"/>
</dbReference>
<dbReference type="InterPro" id="IPR032675">
    <property type="entry name" value="LRR_dom_sf"/>
</dbReference>
<dbReference type="PROSITE" id="PS00109">
    <property type="entry name" value="PROTEIN_KINASE_TYR"/>
    <property type="match status" value="1"/>
</dbReference>
<dbReference type="SUPFAM" id="SSF56112">
    <property type="entry name" value="Protein kinase-like (PK-like)"/>
    <property type="match status" value="1"/>
</dbReference>
<evidence type="ECO:0000256" key="8">
    <source>
        <dbReference type="ARBA" id="ARBA00022741"/>
    </source>
</evidence>
<keyword evidence="7" id="KW-0677">Repeat</keyword>
<comment type="catalytic activity">
    <reaction evidence="13">
        <text>L-threonyl-[protein] + ATP = O-phospho-L-threonyl-[protein] + ADP + H(+)</text>
        <dbReference type="Rhea" id="RHEA:46608"/>
        <dbReference type="Rhea" id="RHEA-COMP:11060"/>
        <dbReference type="Rhea" id="RHEA-COMP:11605"/>
        <dbReference type="ChEBI" id="CHEBI:15378"/>
        <dbReference type="ChEBI" id="CHEBI:30013"/>
        <dbReference type="ChEBI" id="CHEBI:30616"/>
        <dbReference type="ChEBI" id="CHEBI:61977"/>
        <dbReference type="ChEBI" id="CHEBI:456216"/>
        <dbReference type="EC" id="2.7.11.1"/>
    </reaction>
</comment>
<dbReference type="Proteomes" id="UP000796880">
    <property type="component" value="Unassembled WGS sequence"/>
</dbReference>
<keyword evidence="9" id="KW-0418">Kinase</keyword>
<dbReference type="GO" id="GO:0004674">
    <property type="term" value="F:protein serine/threonine kinase activity"/>
    <property type="evidence" value="ECO:0007669"/>
    <property type="project" value="UniProtKB-KW"/>
</dbReference>
<dbReference type="PRINTS" id="PR00019">
    <property type="entry name" value="LEURICHRPT"/>
</dbReference>
<dbReference type="SMART" id="SM00220">
    <property type="entry name" value="S_TKc"/>
    <property type="match status" value="1"/>
</dbReference>
<dbReference type="InterPro" id="IPR011009">
    <property type="entry name" value="Kinase-like_dom_sf"/>
</dbReference>
<dbReference type="InterPro" id="IPR008266">
    <property type="entry name" value="Tyr_kinase_AS"/>
</dbReference>
<evidence type="ECO:0000256" key="3">
    <source>
        <dbReference type="ARBA" id="ARBA00022527"/>
    </source>
</evidence>
<evidence type="ECO:0000256" key="13">
    <source>
        <dbReference type="ARBA" id="ARBA00047899"/>
    </source>
</evidence>
<organism evidence="16 17">
    <name type="scientific">Rhamnella rubrinervis</name>
    <dbReference type="NCBI Taxonomy" id="2594499"/>
    <lineage>
        <taxon>Eukaryota</taxon>
        <taxon>Viridiplantae</taxon>
        <taxon>Streptophyta</taxon>
        <taxon>Embryophyta</taxon>
        <taxon>Tracheophyta</taxon>
        <taxon>Spermatophyta</taxon>
        <taxon>Magnoliopsida</taxon>
        <taxon>eudicotyledons</taxon>
        <taxon>Gunneridae</taxon>
        <taxon>Pentapetalae</taxon>
        <taxon>rosids</taxon>
        <taxon>fabids</taxon>
        <taxon>Rosales</taxon>
        <taxon>Rhamnaceae</taxon>
        <taxon>rhamnoid group</taxon>
        <taxon>Rhamneae</taxon>
        <taxon>Rhamnella</taxon>
    </lineage>
</organism>
<dbReference type="AlphaFoldDB" id="A0A8K0HPC6"/>
<dbReference type="PANTHER" id="PTHR48005">
    <property type="entry name" value="LEUCINE RICH REPEAT KINASE 2"/>
    <property type="match status" value="1"/>
</dbReference>
<reference evidence="16" key="1">
    <citation type="submission" date="2020-03" db="EMBL/GenBank/DDBJ databases">
        <title>A high-quality chromosome-level genome assembly of a woody plant with both climbing and erect habits, Rhamnella rubrinervis.</title>
        <authorList>
            <person name="Lu Z."/>
            <person name="Yang Y."/>
            <person name="Zhu X."/>
            <person name="Sun Y."/>
        </authorList>
    </citation>
    <scope>NUCLEOTIDE SEQUENCE</scope>
    <source>
        <strain evidence="16">BYM</strain>
        <tissue evidence="16">Leaf</tissue>
    </source>
</reference>
<comment type="catalytic activity">
    <reaction evidence="14">
        <text>L-seryl-[protein] + ATP = O-phospho-L-seryl-[protein] + ADP + H(+)</text>
        <dbReference type="Rhea" id="RHEA:17989"/>
        <dbReference type="Rhea" id="RHEA-COMP:9863"/>
        <dbReference type="Rhea" id="RHEA-COMP:11604"/>
        <dbReference type="ChEBI" id="CHEBI:15378"/>
        <dbReference type="ChEBI" id="CHEBI:29999"/>
        <dbReference type="ChEBI" id="CHEBI:30616"/>
        <dbReference type="ChEBI" id="CHEBI:83421"/>
        <dbReference type="ChEBI" id="CHEBI:456216"/>
        <dbReference type="EC" id="2.7.11.1"/>
    </reaction>
</comment>
<evidence type="ECO:0000256" key="12">
    <source>
        <dbReference type="ARBA" id="ARBA00023136"/>
    </source>
</evidence>
<feature type="domain" description="Protein kinase" evidence="15">
    <location>
        <begin position="39"/>
        <end position="337"/>
    </location>
</feature>
<dbReference type="EC" id="2.7.11.1" evidence="2"/>
<keyword evidence="8" id="KW-0547">Nucleotide-binding</keyword>
<evidence type="ECO:0000256" key="1">
    <source>
        <dbReference type="ARBA" id="ARBA00004370"/>
    </source>
</evidence>
<dbReference type="InterPro" id="IPR000719">
    <property type="entry name" value="Prot_kinase_dom"/>
</dbReference>
<keyword evidence="17" id="KW-1185">Reference proteome</keyword>
<keyword evidence="10" id="KW-0067">ATP-binding</keyword>
<keyword evidence="5" id="KW-0808">Transferase</keyword>
<evidence type="ECO:0000313" key="16">
    <source>
        <dbReference type="EMBL" id="KAF3455688.1"/>
    </source>
</evidence>
<dbReference type="GO" id="GO:0016020">
    <property type="term" value="C:membrane"/>
    <property type="evidence" value="ECO:0007669"/>
    <property type="project" value="UniProtKB-SubCell"/>
</dbReference>
<comment type="subcellular location">
    <subcellularLocation>
        <location evidence="1">Membrane</location>
    </subcellularLocation>
</comment>
<keyword evidence="4" id="KW-0433">Leucine-rich repeat</keyword>
<protein>
    <recommendedName>
        <fullName evidence="2">non-specific serine/threonine protein kinase</fullName>
        <ecNumber evidence="2">2.7.11.1</ecNumber>
    </recommendedName>
</protein>
<keyword evidence="11" id="KW-1133">Transmembrane helix</keyword>
<dbReference type="EMBL" id="VOIH02000001">
    <property type="protein sequence ID" value="KAF3455688.1"/>
    <property type="molecule type" value="Genomic_DNA"/>
</dbReference>
<dbReference type="PANTHER" id="PTHR48005:SF70">
    <property type="entry name" value="MDIS1-INTERACTING RECEPTOR LIKE KINASE 2-LIKE"/>
    <property type="match status" value="1"/>
</dbReference>
<evidence type="ECO:0000256" key="6">
    <source>
        <dbReference type="ARBA" id="ARBA00022692"/>
    </source>
</evidence>
<dbReference type="Pfam" id="PF00560">
    <property type="entry name" value="LRR_1"/>
    <property type="match status" value="4"/>
</dbReference>
<dbReference type="OrthoDB" id="676979at2759"/>
<dbReference type="Gene3D" id="3.80.10.10">
    <property type="entry name" value="Ribonuclease Inhibitor"/>
    <property type="match status" value="1"/>
</dbReference>
<keyword evidence="6" id="KW-0812">Transmembrane</keyword>
<evidence type="ECO:0000256" key="5">
    <source>
        <dbReference type="ARBA" id="ARBA00022679"/>
    </source>
</evidence>
<dbReference type="Gene3D" id="1.10.510.10">
    <property type="entry name" value="Transferase(Phosphotransferase) domain 1"/>
    <property type="match status" value="1"/>
</dbReference>
<sequence length="337" mass="37522">MLSQLEQLDLSKNELSGQIPMHLGQCSKLLHLNLRNNRFSGTVPFQIGSLRSLQDLDLSQNFLTGQLPFELGHLQILETFNISHNNFSGSIPSTFKEMLSLTSVDVSYNQLEAVNWSSCCREKIHENGGVANEEAFENTHFGVRVYGKGSLAKILTDDGKAVELVWAMRVNVVKGLANAVSYMHHECCPCVVHRDISSKNVLLDGDYEAHLSDFGSARTVDPDSSNWTSFAGTFGYAAPELAFTMEVNEKCDVYSFGVVTLEVIMGSHPGDLISSLPHHRRRRRQQLFIMRFCLGMYWINACPSKEPNSKAIGFHCTYSICMSASKSTISANYEASF</sequence>
<dbReference type="GO" id="GO:0005524">
    <property type="term" value="F:ATP binding"/>
    <property type="evidence" value="ECO:0007669"/>
    <property type="project" value="UniProtKB-KW"/>
</dbReference>
<evidence type="ECO:0000256" key="9">
    <source>
        <dbReference type="ARBA" id="ARBA00022777"/>
    </source>
</evidence>
<dbReference type="SUPFAM" id="SSF52058">
    <property type="entry name" value="L domain-like"/>
    <property type="match status" value="1"/>
</dbReference>
<evidence type="ECO:0000256" key="10">
    <source>
        <dbReference type="ARBA" id="ARBA00022840"/>
    </source>
</evidence>
<evidence type="ECO:0000313" key="17">
    <source>
        <dbReference type="Proteomes" id="UP000796880"/>
    </source>
</evidence>